<dbReference type="GO" id="GO:0016878">
    <property type="term" value="F:acid-thiol ligase activity"/>
    <property type="evidence" value="ECO:0007669"/>
    <property type="project" value="UniProtKB-ARBA"/>
</dbReference>
<dbReference type="InterPro" id="IPR045851">
    <property type="entry name" value="AMP-bd_C_sf"/>
</dbReference>
<dbReference type="Pfam" id="PF00501">
    <property type="entry name" value="AMP-binding"/>
    <property type="match status" value="1"/>
</dbReference>
<dbReference type="PANTHER" id="PTHR43767:SF1">
    <property type="entry name" value="NONRIBOSOMAL PEPTIDE SYNTHASE PES1 (EUROFUNG)-RELATED"/>
    <property type="match status" value="1"/>
</dbReference>
<feature type="domain" description="AMP-binding enzyme C-terminal" evidence="2">
    <location>
        <begin position="459"/>
        <end position="533"/>
    </location>
</feature>
<evidence type="ECO:0000259" key="2">
    <source>
        <dbReference type="Pfam" id="PF13193"/>
    </source>
</evidence>
<sequence length="552" mass="59654">MHRAPSPIINVSPSDFAETESIQALLASLPQRIDELPERIAQHHPTAPALIENTRRLSYADLRDAINAMAQQLRLAGVQANDRVMIINENCIALIVMIFATTRLNAWPLLINARLSSAEIEQIRAHAKPCLTVYTTEASATAQQHAQRDHAWHASCIAFDIGALAFSKAAASPLGLSPSLTPHDPVPSAATLTTDRAQQCAALLYTTGTTGTPKGVMLSHHNLLFIAAVSSTLRHVTANDIVYAVLPISHVYGLASVCLGTLFAGAALRLAPRFSPEAVCHALAHEGITILQGVPTMHAKLIEYAQAHPEYWHTPQLRFVYSGGSPLDATLKRRAEALYAMPLHNGYGMTESSPTIAQTRLDVPPTDTSVGPPIPGIQVRIVAADGAILKQGKVGELWVRGPNVMLGYYRDAIATQAAVVDGWLKTGDLARQDANNALHIIGRCKELIIRSGFNIYPAEIEQVLNSHPDVMHSAVIGRPLLGDEEIIAFVELKPGICATPQTFVSWCAARLAPYKQPAEIRLLKALPTAATGKILKRTLHQLFTDDSSPPLR</sequence>
<evidence type="ECO:0000259" key="1">
    <source>
        <dbReference type="Pfam" id="PF00501"/>
    </source>
</evidence>
<dbReference type="SUPFAM" id="SSF56801">
    <property type="entry name" value="Acetyl-CoA synthetase-like"/>
    <property type="match status" value="1"/>
</dbReference>
<reference evidence="3" key="1">
    <citation type="journal article" date="2020" name="Fungal Divers.">
        <title>Resolving the Mortierellaceae phylogeny through synthesis of multi-gene phylogenetics and phylogenomics.</title>
        <authorList>
            <person name="Vandepol N."/>
            <person name="Liber J."/>
            <person name="Desiro A."/>
            <person name="Na H."/>
            <person name="Kennedy M."/>
            <person name="Barry K."/>
            <person name="Grigoriev I.V."/>
            <person name="Miller A.N."/>
            <person name="O'Donnell K."/>
            <person name="Stajich J.E."/>
            <person name="Bonito G."/>
        </authorList>
    </citation>
    <scope>NUCLEOTIDE SEQUENCE</scope>
    <source>
        <strain evidence="3">NVP60</strain>
    </source>
</reference>
<gene>
    <name evidence="3" type="ORF">BGZ97_001010</name>
</gene>
<keyword evidence="4" id="KW-1185">Reference proteome</keyword>
<dbReference type="PROSITE" id="PS00455">
    <property type="entry name" value="AMP_BINDING"/>
    <property type="match status" value="1"/>
</dbReference>
<evidence type="ECO:0000313" key="4">
    <source>
        <dbReference type="Proteomes" id="UP000823405"/>
    </source>
</evidence>
<dbReference type="EMBL" id="JAAAIN010000012">
    <property type="protein sequence ID" value="KAG0323033.1"/>
    <property type="molecule type" value="Genomic_DNA"/>
</dbReference>
<dbReference type="Pfam" id="PF13193">
    <property type="entry name" value="AMP-binding_C"/>
    <property type="match status" value="1"/>
</dbReference>
<dbReference type="Gene3D" id="3.40.50.12780">
    <property type="entry name" value="N-terminal domain of ligase-like"/>
    <property type="match status" value="1"/>
</dbReference>
<organism evidence="3 4">
    <name type="scientific">Linnemannia gamsii</name>
    <dbReference type="NCBI Taxonomy" id="64522"/>
    <lineage>
        <taxon>Eukaryota</taxon>
        <taxon>Fungi</taxon>
        <taxon>Fungi incertae sedis</taxon>
        <taxon>Mucoromycota</taxon>
        <taxon>Mortierellomycotina</taxon>
        <taxon>Mortierellomycetes</taxon>
        <taxon>Mortierellales</taxon>
        <taxon>Mortierellaceae</taxon>
        <taxon>Linnemannia</taxon>
    </lineage>
</organism>
<comment type="caution">
    <text evidence="3">The sequence shown here is derived from an EMBL/GenBank/DDBJ whole genome shotgun (WGS) entry which is preliminary data.</text>
</comment>
<feature type="domain" description="AMP-dependent synthetase/ligase" evidence="1">
    <location>
        <begin position="38"/>
        <end position="409"/>
    </location>
</feature>
<evidence type="ECO:0000313" key="3">
    <source>
        <dbReference type="EMBL" id="KAG0323033.1"/>
    </source>
</evidence>
<protein>
    <recommendedName>
        <fullName evidence="5">AMP-binding protein</fullName>
    </recommendedName>
</protein>
<proteinExistence type="predicted"/>
<name>A0A9P6RPD5_9FUNG</name>
<accession>A0A9P6RPD5</accession>
<dbReference type="PANTHER" id="PTHR43767">
    <property type="entry name" value="LONG-CHAIN-FATTY-ACID--COA LIGASE"/>
    <property type="match status" value="1"/>
</dbReference>
<dbReference type="Gene3D" id="3.30.300.30">
    <property type="match status" value="1"/>
</dbReference>
<evidence type="ECO:0008006" key="5">
    <source>
        <dbReference type="Google" id="ProtNLM"/>
    </source>
</evidence>
<dbReference type="InterPro" id="IPR020845">
    <property type="entry name" value="AMP-binding_CS"/>
</dbReference>
<dbReference type="InterPro" id="IPR050237">
    <property type="entry name" value="ATP-dep_AMP-bd_enzyme"/>
</dbReference>
<dbReference type="Proteomes" id="UP000823405">
    <property type="component" value="Unassembled WGS sequence"/>
</dbReference>
<dbReference type="InterPro" id="IPR000873">
    <property type="entry name" value="AMP-dep_synth/lig_dom"/>
</dbReference>
<dbReference type="InterPro" id="IPR042099">
    <property type="entry name" value="ANL_N_sf"/>
</dbReference>
<dbReference type="AlphaFoldDB" id="A0A9P6RPD5"/>
<dbReference type="InterPro" id="IPR025110">
    <property type="entry name" value="AMP-bd_C"/>
</dbReference>
<dbReference type="OrthoDB" id="2962993at2759"/>